<gene>
    <name evidence="2" type="ORF">LOD99_16298</name>
</gene>
<dbReference type="EMBL" id="JAKMXF010000133">
    <property type="protein sequence ID" value="KAI6656997.1"/>
    <property type="molecule type" value="Genomic_DNA"/>
</dbReference>
<reference evidence="2 3" key="1">
    <citation type="journal article" date="2023" name="BMC Biol.">
        <title>The compact genome of the sponge Oopsacas minuta (Hexactinellida) is lacking key metazoan core genes.</title>
        <authorList>
            <person name="Santini S."/>
            <person name="Schenkelaars Q."/>
            <person name="Jourda C."/>
            <person name="Duchesne M."/>
            <person name="Belahbib H."/>
            <person name="Rocher C."/>
            <person name="Selva M."/>
            <person name="Riesgo A."/>
            <person name="Vervoort M."/>
            <person name="Leys S.P."/>
            <person name="Kodjabachian L."/>
            <person name="Le Bivic A."/>
            <person name="Borchiellini C."/>
            <person name="Claverie J.M."/>
            <person name="Renard E."/>
        </authorList>
    </citation>
    <scope>NUCLEOTIDE SEQUENCE [LARGE SCALE GENOMIC DNA]</scope>
    <source>
        <strain evidence="2">SPO-2</strain>
    </source>
</reference>
<accession>A0AAV7K7E1</accession>
<dbReference type="CDD" id="cd15457">
    <property type="entry name" value="NADAR"/>
    <property type="match status" value="1"/>
</dbReference>
<dbReference type="SUPFAM" id="SSF143990">
    <property type="entry name" value="YbiA-like"/>
    <property type="match status" value="1"/>
</dbReference>
<name>A0AAV7K7E1_9METZ</name>
<comment type="caution">
    <text evidence="2">The sequence shown here is derived from an EMBL/GenBank/DDBJ whole genome shotgun (WGS) entry which is preliminary data.</text>
</comment>
<dbReference type="Pfam" id="PF08719">
    <property type="entry name" value="NADAR"/>
    <property type="match status" value="1"/>
</dbReference>
<evidence type="ECO:0000259" key="1">
    <source>
        <dbReference type="Pfam" id="PF08719"/>
    </source>
</evidence>
<evidence type="ECO:0000313" key="3">
    <source>
        <dbReference type="Proteomes" id="UP001165289"/>
    </source>
</evidence>
<protein>
    <recommendedName>
        <fullName evidence="1">NADAR domain-containing protein</fullName>
    </recommendedName>
</protein>
<dbReference type="Proteomes" id="UP001165289">
    <property type="component" value="Unassembled WGS sequence"/>
</dbReference>
<dbReference type="InterPro" id="IPR037238">
    <property type="entry name" value="YbiA-like_sf"/>
</dbReference>
<evidence type="ECO:0000313" key="2">
    <source>
        <dbReference type="EMBL" id="KAI6656997.1"/>
    </source>
</evidence>
<dbReference type="Gene3D" id="1.10.357.40">
    <property type="entry name" value="YbiA-like"/>
    <property type="match status" value="1"/>
</dbReference>
<sequence length="752" mass="87010">MAHKDIISSFSFFSNWVDWVKERTGYHRDELNFSEGLLKTLYYETDIGSIPRGAVADKYPIPKYKNNHNWNKQIIGCYWCGRDRTVVQGICCCKECIYYLHEWCVERVELFQERRFCKFPGCDKSPGDKSQVCCTRTHNYEYDNLYKFITRDQLRGLIAKGPSWYNNKQSFSTSSSVIQSTQSTHVNSAINTTIMDLAKEVKLYLIFTTDVGPIPRSYKTSDHLSSQYSNHKNWITDIKGCYYCGNIVTDKFEYFCSYKCYKIFHEWCRRKILVIHGIEFCEYPGCGKLSEQGYSTCDKFHFQRRDTFLRTDEAWKLIQKGPHWYNTPYTNTGSVSTGKVTTHTQTDKKLNTQNTIIYPSSKVKTHSKADVGLNKIPYSVNLTTKPQKIVTKQTNKSTAILPTNNVNSTLSIQNFTNTSDMKKIDTKNSTNESLIVSNFPPKDSSKLIQESNKDVTFPGFSYDTFIDSSLKHISHKDENPVTITIPSQTHNSTVLSPKLTILLIEHTDIGPIPRVIDAKSKYTDITGCYWCDAINSCFNELTCSCRCWYLLHEWCVRKVEQVCRLCVLPGCEKLRVDGCKCCSIEHIKQLSVLRGECISADEEIELIIGPKWYNDNSPISFSDRQSPFYEFSNSFCSTIQINFSTWPSVYHYLCSQRLIGTPYYTLVTIMDSVNELNTLMEKLTQWVRPDWDYVEKRLTHRAIICKFRQNSILKRLLLNTNNRQLISKDETTPGDILMDVRGKLRTDLYSQI</sequence>
<organism evidence="2 3">
    <name type="scientific">Oopsacas minuta</name>
    <dbReference type="NCBI Taxonomy" id="111878"/>
    <lineage>
        <taxon>Eukaryota</taxon>
        <taxon>Metazoa</taxon>
        <taxon>Porifera</taxon>
        <taxon>Hexactinellida</taxon>
        <taxon>Hexasterophora</taxon>
        <taxon>Lyssacinosida</taxon>
        <taxon>Leucopsacidae</taxon>
        <taxon>Oopsacas</taxon>
    </lineage>
</organism>
<keyword evidence="3" id="KW-1185">Reference proteome</keyword>
<dbReference type="InterPro" id="IPR012816">
    <property type="entry name" value="NADAR"/>
</dbReference>
<feature type="domain" description="NADAR" evidence="1">
    <location>
        <begin position="621"/>
        <end position="728"/>
    </location>
</feature>
<dbReference type="AlphaFoldDB" id="A0AAV7K7E1"/>
<proteinExistence type="predicted"/>